<dbReference type="PANTHER" id="PTHR33067:SF32">
    <property type="entry name" value="ASPARTIC PEPTIDASE DDI1-TYPE DOMAIN-CONTAINING PROTEIN"/>
    <property type="match status" value="1"/>
</dbReference>
<evidence type="ECO:0000256" key="1">
    <source>
        <dbReference type="SAM" id="MobiDB-lite"/>
    </source>
</evidence>
<reference evidence="2" key="1">
    <citation type="submission" date="2019-08" db="EMBL/GenBank/DDBJ databases">
        <authorList>
            <person name="Liu F."/>
        </authorList>
    </citation>
    <scope>NUCLEOTIDE SEQUENCE [LARGE SCALE GENOMIC DNA]</scope>
    <source>
        <strain evidence="2">PA1801</strain>
        <tissue evidence="2">Leaf</tissue>
    </source>
</reference>
<dbReference type="AlphaFoldDB" id="A0A5B6VLF1"/>
<dbReference type="Proteomes" id="UP000325315">
    <property type="component" value="Unassembled WGS sequence"/>
</dbReference>
<protein>
    <submittedName>
        <fullName evidence="2">Uncharacterized protein</fullName>
    </submittedName>
</protein>
<organism evidence="2 3">
    <name type="scientific">Gossypium australe</name>
    <dbReference type="NCBI Taxonomy" id="47621"/>
    <lineage>
        <taxon>Eukaryota</taxon>
        <taxon>Viridiplantae</taxon>
        <taxon>Streptophyta</taxon>
        <taxon>Embryophyta</taxon>
        <taxon>Tracheophyta</taxon>
        <taxon>Spermatophyta</taxon>
        <taxon>Magnoliopsida</taxon>
        <taxon>eudicotyledons</taxon>
        <taxon>Gunneridae</taxon>
        <taxon>Pentapetalae</taxon>
        <taxon>rosids</taxon>
        <taxon>malvids</taxon>
        <taxon>Malvales</taxon>
        <taxon>Malvaceae</taxon>
        <taxon>Malvoideae</taxon>
        <taxon>Gossypium</taxon>
    </lineage>
</organism>
<dbReference type="PANTHER" id="PTHR33067">
    <property type="entry name" value="RNA-DIRECTED DNA POLYMERASE-RELATED"/>
    <property type="match status" value="1"/>
</dbReference>
<accession>A0A5B6VLF1</accession>
<gene>
    <name evidence="2" type="ORF">EPI10_015835</name>
</gene>
<evidence type="ECO:0000313" key="3">
    <source>
        <dbReference type="Proteomes" id="UP000325315"/>
    </source>
</evidence>
<feature type="compositionally biased region" description="Polar residues" evidence="1">
    <location>
        <begin position="192"/>
        <end position="202"/>
    </location>
</feature>
<dbReference type="EMBL" id="SMMG02000006">
    <property type="protein sequence ID" value="KAA3470099.1"/>
    <property type="molecule type" value="Genomic_DNA"/>
</dbReference>
<dbReference type="OrthoDB" id="1937287at2759"/>
<feature type="region of interest" description="Disordered" evidence="1">
    <location>
        <begin position="175"/>
        <end position="202"/>
    </location>
</feature>
<name>A0A5B6VLF1_9ROSI</name>
<dbReference type="InterPro" id="IPR021109">
    <property type="entry name" value="Peptidase_aspartic_dom_sf"/>
</dbReference>
<evidence type="ECO:0000313" key="2">
    <source>
        <dbReference type="EMBL" id="KAA3470099.1"/>
    </source>
</evidence>
<proteinExistence type="predicted"/>
<sequence>MLDVLKQLRINILLVKTLEQMLNYAKAMKEFLSKKSRFGEFETNKFPPKLKDPKSLTIPCNTGESYYGKVLYNLGSSINLMPMFVVRQLSIGKAKTTTVTLQLADRSLTYLKGKIEDVLVRVDQFIFLSDFITLDFKVDKRALIILKRPFLETGRMIIDEDLLVPAKVEYNDTLEGFSSESPHPNEDDTCLEANSEQFSSKV</sequence>
<keyword evidence="3" id="KW-1185">Reference proteome</keyword>
<dbReference type="Gene3D" id="2.40.70.10">
    <property type="entry name" value="Acid Proteases"/>
    <property type="match status" value="1"/>
</dbReference>
<comment type="caution">
    <text evidence="2">The sequence shown here is derived from an EMBL/GenBank/DDBJ whole genome shotgun (WGS) entry which is preliminary data.</text>
</comment>